<sequence length="538" mass="62035">MSLVLVSTNIRRQMLLCVTVIAQEVFSMTFRSILFKRTEDCIKNETLEAPEFFIDLNLDQIVDAITAGWQEYNLKPFFYTSLNDSDAIYYRHEVMRDLENKILFEHIKSFAQRMRAMRGHLAQADKLHYKYQKKRWFLDAVETYCEAVNGLVIDLTLVDLKSSGFLAFREYISNYVKSGGFTLLLAETKKLKADLSGIKYCLLIKDNSIKVRKYESEIDYSADVEETFEKFKQGAARDYRVKFSNYPDMNHVEAEVLSMVAQLYPEIFKNLDDYCEKCVNYLDETIGVFDREIQFYLVYLEYIGVLKQAGLKFCYPQISDKCKEVYNCEGFDLALAKKLIKENLPVVCNDFYLKDKERVFVVSGPNQGGKTTFARTFGQLHYLAGIGCPVPGREARLFLYDKLFTHFEKEENIKNLRGKLQDDLVRIYEILNQATTNSIIIMNEIFTSTTLKDAVFLSKKVMEKIIQLDLLCVCVTFIGELASLSGKTVSLVSSVVPENPALRTYKILRGPADGLLYAITIAEKHRLTYDCIKERINS</sequence>
<dbReference type="SMART" id="SM00534">
    <property type="entry name" value="MUTSac"/>
    <property type="match status" value="1"/>
</dbReference>
<keyword evidence="5" id="KW-0378">Hydrolase</keyword>
<dbReference type="Pfam" id="PF00488">
    <property type="entry name" value="MutS_V"/>
    <property type="match status" value="1"/>
</dbReference>
<dbReference type="InterPro" id="IPR045076">
    <property type="entry name" value="MutS"/>
</dbReference>
<organism evidence="5 6">
    <name type="scientific">Pelotomaculum propionicicum</name>
    <dbReference type="NCBI Taxonomy" id="258475"/>
    <lineage>
        <taxon>Bacteria</taxon>
        <taxon>Bacillati</taxon>
        <taxon>Bacillota</taxon>
        <taxon>Clostridia</taxon>
        <taxon>Eubacteriales</taxon>
        <taxon>Desulfotomaculaceae</taxon>
        <taxon>Pelotomaculum</taxon>
    </lineage>
</organism>
<feature type="domain" description="DNA mismatch repair proteins mutS family" evidence="4">
    <location>
        <begin position="357"/>
        <end position="538"/>
    </location>
</feature>
<dbReference type="GO" id="GO:0140664">
    <property type="term" value="F:ATP-dependent DNA damage sensor activity"/>
    <property type="evidence" value="ECO:0007669"/>
    <property type="project" value="InterPro"/>
</dbReference>
<dbReference type="Gene3D" id="3.40.50.300">
    <property type="entry name" value="P-loop containing nucleotide triphosphate hydrolases"/>
    <property type="match status" value="1"/>
</dbReference>
<dbReference type="GO" id="GO:0016787">
    <property type="term" value="F:hydrolase activity"/>
    <property type="evidence" value="ECO:0007669"/>
    <property type="project" value="UniProtKB-KW"/>
</dbReference>
<dbReference type="PANTHER" id="PTHR11361:SF34">
    <property type="entry name" value="DNA MISMATCH REPAIR PROTEIN MSH1, MITOCHONDRIAL"/>
    <property type="match status" value="1"/>
</dbReference>
<dbReference type="GO" id="GO:0005829">
    <property type="term" value="C:cytosol"/>
    <property type="evidence" value="ECO:0007669"/>
    <property type="project" value="TreeGrafter"/>
</dbReference>
<gene>
    <name evidence="5" type="primary">mutS2_1</name>
    <name evidence="5" type="ORF">Pmgp_00547</name>
</gene>
<evidence type="ECO:0000256" key="2">
    <source>
        <dbReference type="ARBA" id="ARBA00022840"/>
    </source>
</evidence>
<dbReference type="GO" id="GO:0005524">
    <property type="term" value="F:ATP binding"/>
    <property type="evidence" value="ECO:0007669"/>
    <property type="project" value="UniProtKB-KW"/>
</dbReference>
<protein>
    <submittedName>
        <fullName evidence="5">Endonuclease MutS2</fullName>
        <ecNumber evidence="5">3.1.-.-</ecNumber>
    </submittedName>
</protein>
<evidence type="ECO:0000313" key="5">
    <source>
        <dbReference type="EMBL" id="TEB12909.1"/>
    </source>
</evidence>
<reference evidence="5 6" key="1">
    <citation type="journal article" date="2018" name="Environ. Microbiol.">
        <title>Novel energy conservation strategies and behaviour of Pelotomaculum schinkii driving syntrophic propionate catabolism.</title>
        <authorList>
            <person name="Hidalgo-Ahumada C.A.P."/>
            <person name="Nobu M.K."/>
            <person name="Narihiro T."/>
            <person name="Tamaki H."/>
            <person name="Liu W.T."/>
            <person name="Kamagata Y."/>
            <person name="Stams A.J.M."/>
            <person name="Imachi H."/>
            <person name="Sousa D.Z."/>
        </authorList>
    </citation>
    <scope>NUCLEOTIDE SEQUENCE [LARGE SCALE GENOMIC DNA]</scope>
    <source>
        <strain evidence="5 6">MGP</strain>
    </source>
</reference>
<proteinExistence type="predicted"/>
<dbReference type="GO" id="GO:0004519">
    <property type="term" value="F:endonuclease activity"/>
    <property type="evidence" value="ECO:0007669"/>
    <property type="project" value="UniProtKB-KW"/>
</dbReference>
<accession>A0A4Y7RVZ6</accession>
<evidence type="ECO:0000313" key="6">
    <source>
        <dbReference type="Proteomes" id="UP000297597"/>
    </source>
</evidence>
<name>A0A4Y7RVZ6_9FIRM</name>
<comment type="caution">
    <text evidence="5">The sequence shown here is derived from an EMBL/GenBank/DDBJ whole genome shotgun (WGS) entry which is preliminary data.</text>
</comment>
<dbReference type="SUPFAM" id="SSF52540">
    <property type="entry name" value="P-loop containing nucleoside triphosphate hydrolases"/>
    <property type="match status" value="1"/>
</dbReference>
<keyword evidence="5" id="KW-0255">Endonuclease</keyword>
<keyword evidence="5" id="KW-0540">Nuclease</keyword>
<dbReference type="GO" id="GO:0006298">
    <property type="term" value="P:mismatch repair"/>
    <property type="evidence" value="ECO:0007669"/>
    <property type="project" value="InterPro"/>
</dbReference>
<dbReference type="PANTHER" id="PTHR11361">
    <property type="entry name" value="DNA MISMATCH REPAIR PROTEIN MUTS FAMILY MEMBER"/>
    <property type="match status" value="1"/>
</dbReference>
<dbReference type="Proteomes" id="UP000297597">
    <property type="component" value="Unassembled WGS sequence"/>
</dbReference>
<dbReference type="AlphaFoldDB" id="A0A4Y7RVZ6"/>
<dbReference type="EMBL" id="QFFZ01000004">
    <property type="protein sequence ID" value="TEB12909.1"/>
    <property type="molecule type" value="Genomic_DNA"/>
</dbReference>
<dbReference type="GO" id="GO:0030983">
    <property type="term" value="F:mismatched DNA binding"/>
    <property type="evidence" value="ECO:0007669"/>
    <property type="project" value="InterPro"/>
</dbReference>
<dbReference type="EC" id="3.1.-.-" evidence="5"/>
<keyword evidence="3" id="KW-0238">DNA-binding</keyword>
<keyword evidence="6" id="KW-1185">Reference proteome</keyword>
<dbReference type="InterPro" id="IPR000432">
    <property type="entry name" value="DNA_mismatch_repair_MutS_C"/>
</dbReference>
<evidence type="ECO:0000256" key="1">
    <source>
        <dbReference type="ARBA" id="ARBA00022741"/>
    </source>
</evidence>
<keyword evidence="1" id="KW-0547">Nucleotide-binding</keyword>
<dbReference type="InterPro" id="IPR027417">
    <property type="entry name" value="P-loop_NTPase"/>
</dbReference>
<keyword evidence="2" id="KW-0067">ATP-binding</keyword>
<evidence type="ECO:0000259" key="4">
    <source>
        <dbReference type="SMART" id="SM00534"/>
    </source>
</evidence>
<evidence type="ECO:0000256" key="3">
    <source>
        <dbReference type="ARBA" id="ARBA00023125"/>
    </source>
</evidence>